<evidence type="ECO:0000313" key="2">
    <source>
        <dbReference type="EMBL" id="MDR7086506.1"/>
    </source>
</evidence>
<dbReference type="Gene3D" id="3.40.50.720">
    <property type="entry name" value="NAD(P)-binding Rossmann-like Domain"/>
    <property type="match status" value="1"/>
</dbReference>
<protein>
    <submittedName>
        <fullName evidence="2">Short subunit dehydrogenase-like uncharacterized protein</fullName>
    </submittedName>
</protein>
<dbReference type="Proteomes" id="UP001257739">
    <property type="component" value="Unassembled WGS sequence"/>
</dbReference>
<reference evidence="2 3" key="1">
    <citation type="submission" date="2023-07" db="EMBL/GenBank/DDBJ databases">
        <title>Sorghum-associated microbial communities from plants grown in Nebraska, USA.</title>
        <authorList>
            <person name="Schachtman D."/>
        </authorList>
    </citation>
    <scope>NUCLEOTIDE SEQUENCE [LARGE SCALE GENOMIC DNA]</scope>
    <source>
        <strain evidence="2 3">BE248</strain>
    </source>
</reference>
<accession>A0ABU1UMV0</accession>
<dbReference type="EMBL" id="JAVDWH010000001">
    <property type="protein sequence ID" value="MDR7086506.1"/>
    <property type="molecule type" value="Genomic_DNA"/>
</dbReference>
<comment type="caution">
    <text evidence="2">The sequence shown here is derived from an EMBL/GenBank/DDBJ whole genome shotgun (WGS) entry which is preliminary data.</text>
</comment>
<evidence type="ECO:0000259" key="1">
    <source>
        <dbReference type="Pfam" id="PF03435"/>
    </source>
</evidence>
<dbReference type="RefSeq" id="WP_309968469.1">
    <property type="nucleotide sequence ID" value="NZ_JAVDWH010000001.1"/>
</dbReference>
<dbReference type="InterPro" id="IPR051276">
    <property type="entry name" value="Saccharopine_DH-like_oxidrdct"/>
</dbReference>
<dbReference type="Pfam" id="PF03435">
    <property type="entry name" value="Sacchrp_dh_NADP"/>
    <property type="match status" value="1"/>
</dbReference>
<dbReference type="InterPro" id="IPR036291">
    <property type="entry name" value="NAD(P)-bd_dom_sf"/>
</dbReference>
<keyword evidence="3" id="KW-1185">Reference proteome</keyword>
<dbReference type="InterPro" id="IPR005097">
    <property type="entry name" value="Sacchrp_dh_NADP-bd"/>
</dbReference>
<dbReference type="SUPFAM" id="SSF51735">
    <property type="entry name" value="NAD(P)-binding Rossmann-fold domains"/>
    <property type="match status" value="1"/>
</dbReference>
<name>A0ABU1UMV0_9ACTN</name>
<dbReference type="PANTHER" id="PTHR12286:SF5">
    <property type="entry name" value="SACCHAROPINE DEHYDROGENASE-LIKE OXIDOREDUCTASE"/>
    <property type="match status" value="1"/>
</dbReference>
<organism evidence="2 3">
    <name type="scientific">Aeromicrobium panaciterrae</name>
    <dbReference type="NCBI Taxonomy" id="363861"/>
    <lineage>
        <taxon>Bacteria</taxon>
        <taxon>Bacillati</taxon>
        <taxon>Actinomycetota</taxon>
        <taxon>Actinomycetes</taxon>
        <taxon>Propionibacteriales</taxon>
        <taxon>Nocardioidaceae</taxon>
        <taxon>Aeromicrobium</taxon>
    </lineage>
</organism>
<proteinExistence type="predicted"/>
<feature type="domain" description="Saccharopine dehydrogenase NADP binding" evidence="1">
    <location>
        <begin position="8"/>
        <end position="134"/>
    </location>
</feature>
<gene>
    <name evidence="2" type="ORF">J2X11_001345</name>
</gene>
<dbReference type="PANTHER" id="PTHR12286">
    <property type="entry name" value="SACCHAROPINE DEHYDROGENASE-LIKE OXIDOREDUCTASE"/>
    <property type="match status" value="1"/>
</dbReference>
<evidence type="ECO:0000313" key="3">
    <source>
        <dbReference type="Proteomes" id="UP001257739"/>
    </source>
</evidence>
<sequence>MATADLALLGATGFTGSLTADYLGEHLPAGSNWAIAGRNKDKLKAIAERIEGNGGIRPHILEADVADELSMAALAAQTRVLITTVGPYIKHGEAAVKACAEAGIAYVDLTGEPEFVDNMWLKYNDVAEKSGARIIHACGFDSIPYDLGVLYTVQQLPEGVPLSVKGYIRAGGGPSGGTYHSAIGAFSRVRQAGKTAAERKKAEGRPLGRRIKGSGKIGRGADGNGWALPLPTIDPQIVLRSARALERYGPEFTYSHFAQFKRLPMMVGTVVGGGVLLAGSQLSLTRNLLLKLKDPGDGPDEAKRASSWFKLRLVGEGGGKTVTTQVSGGDPGYTETSKMLSEAAMCLAFDTLPNVSGQTTTAVAMGDVLIKRLQAAGITFETL</sequence>